<feature type="compositionally biased region" description="Polar residues" evidence="1">
    <location>
        <begin position="1"/>
        <end position="12"/>
    </location>
</feature>
<proteinExistence type="predicted"/>
<dbReference type="Proteomes" id="UP000235916">
    <property type="component" value="Unassembled WGS sequence"/>
</dbReference>
<organism evidence="2 3">
    <name type="scientific">Kinneretia aquatilis</name>
    <dbReference type="NCBI Taxonomy" id="2070761"/>
    <lineage>
        <taxon>Bacteria</taxon>
        <taxon>Pseudomonadati</taxon>
        <taxon>Pseudomonadota</taxon>
        <taxon>Betaproteobacteria</taxon>
        <taxon>Burkholderiales</taxon>
        <taxon>Sphaerotilaceae</taxon>
        <taxon>Roseateles</taxon>
    </lineage>
</organism>
<gene>
    <name evidence="2" type="ORF">C1O66_21580</name>
</gene>
<accession>A0A2N8KS51</accession>
<feature type="compositionally biased region" description="Polar residues" evidence="1">
    <location>
        <begin position="23"/>
        <end position="32"/>
    </location>
</feature>
<evidence type="ECO:0000256" key="1">
    <source>
        <dbReference type="SAM" id="MobiDB-lite"/>
    </source>
</evidence>
<dbReference type="OrthoDB" id="9984269at2"/>
<sequence length="225" mass="23068">MINSVASQNEVASASIVAPARFSANTSSSAELQSRKALPTKQAPLPAEPESAVVEISSEGARRAQAAPAQAAPIQATAVPVAQVRPEPLPGPLPPSNSGADPTGRKPRVVEASPDRSETPISLPPDTPAPAAQLATSATGNSAAAVQSSGVAPTDQGLSSAQFEDADTNQDGTIDVMERKIYDFSYPTLDGKASSAAESSLEASRRQNLAELRAYEAVARSGRNL</sequence>
<comment type="caution">
    <text evidence="2">The sequence shown here is derived from an EMBL/GenBank/DDBJ whole genome shotgun (WGS) entry which is preliminary data.</text>
</comment>
<feature type="compositionally biased region" description="Low complexity" evidence="1">
    <location>
        <begin position="64"/>
        <end position="86"/>
    </location>
</feature>
<feature type="region of interest" description="Disordered" evidence="1">
    <location>
        <begin position="1"/>
        <end position="172"/>
    </location>
</feature>
<protein>
    <submittedName>
        <fullName evidence="2">Uncharacterized protein</fullName>
    </submittedName>
</protein>
<dbReference type="RefSeq" id="WP_102770072.1">
    <property type="nucleotide sequence ID" value="NZ_POSP01000004.1"/>
</dbReference>
<name>A0A2N8KS51_9BURK</name>
<evidence type="ECO:0000313" key="3">
    <source>
        <dbReference type="Proteomes" id="UP000235916"/>
    </source>
</evidence>
<reference evidence="2 3" key="1">
    <citation type="submission" date="2018-01" db="EMBL/GenBank/DDBJ databases">
        <title>Draft genome sequence of Paucibacter aquatile CR182 isolated from freshwater of the Nakdong River.</title>
        <authorList>
            <person name="Choi A."/>
            <person name="Chung E.J."/>
        </authorList>
    </citation>
    <scope>NUCLEOTIDE SEQUENCE [LARGE SCALE GENOMIC DNA]</scope>
    <source>
        <strain evidence="2 3">CR182</strain>
    </source>
</reference>
<dbReference type="AlphaFoldDB" id="A0A2N8KS51"/>
<evidence type="ECO:0000313" key="2">
    <source>
        <dbReference type="EMBL" id="PND36298.1"/>
    </source>
</evidence>
<feature type="compositionally biased region" description="Polar residues" evidence="1">
    <location>
        <begin position="134"/>
        <end position="162"/>
    </location>
</feature>
<dbReference type="EMBL" id="POSP01000004">
    <property type="protein sequence ID" value="PND36298.1"/>
    <property type="molecule type" value="Genomic_DNA"/>
</dbReference>
<keyword evidence="3" id="KW-1185">Reference proteome</keyword>